<organism evidence="2 3">
    <name type="scientific">Erythrobacter crassostreae</name>
    <dbReference type="NCBI Taxonomy" id="2828328"/>
    <lineage>
        <taxon>Bacteria</taxon>
        <taxon>Pseudomonadati</taxon>
        <taxon>Pseudomonadota</taxon>
        <taxon>Alphaproteobacteria</taxon>
        <taxon>Sphingomonadales</taxon>
        <taxon>Erythrobacteraceae</taxon>
        <taxon>Erythrobacter/Porphyrobacter group</taxon>
        <taxon>Erythrobacter</taxon>
    </lineage>
</organism>
<protein>
    <submittedName>
        <fullName evidence="2">Uncharacterized protein</fullName>
    </submittedName>
</protein>
<dbReference type="Proteomes" id="UP001138681">
    <property type="component" value="Unassembled WGS sequence"/>
</dbReference>
<feature type="signal peptide" evidence="1">
    <location>
        <begin position="1"/>
        <end position="22"/>
    </location>
</feature>
<evidence type="ECO:0000313" key="2">
    <source>
        <dbReference type="EMBL" id="MBV7259915.1"/>
    </source>
</evidence>
<proteinExistence type="predicted"/>
<dbReference type="RefSeq" id="WP_218405091.1">
    <property type="nucleotide sequence ID" value="NZ_JAGSPC010000001.1"/>
</dbReference>
<gene>
    <name evidence="2" type="ORF">KCG46_10085</name>
</gene>
<accession>A0A9X1JL97</accession>
<keyword evidence="1" id="KW-0732">Signal</keyword>
<name>A0A9X1JL97_9SPHN</name>
<evidence type="ECO:0000256" key="1">
    <source>
        <dbReference type="SAM" id="SignalP"/>
    </source>
</evidence>
<sequence>MKLLFVRLLAASALIAPTAACAHEKAPETSAIVDYEYAKHDDLVKYARWQIIIHSGAGIPGSPGAGEYYRQPKKVLQAIVDNCELGRTVYAVATDGVSVLTIANDDLSEKQVACIRSAEDNGLRLSDKGVRS</sequence>
<feature type="chain" id="PRO_5040942337" evidence="1">
    <location>
        <begin position="23"/>
        <end position="132"/>
    </location>
</feature>
<comment type="caution">
    <text evidence="2">The sequence shown here is derived from an EMBL/GenBank/DDBJ whole genome shotgun (WGS) entry which is preliminary data.</text>
</comment>
<dbReference type="AlphaFoldDB" id="A0A9X1JL97"/>
<dbReference type="EMBL" id="JAGSPC010000001">
    <property type="protein sequence ID" value="MBV7259915.1"/>
    <property type="molecule type" value="Genomic_DNA"/>
</dbReference>
<reference evidence="2" key="1">
    <citation type="submission" date="2021-04" db="EMBL/GenBank/DDBJ databases">
        <authorList>
            <person name="Pira H."/>
            <person name="Risdian C."/>
            <person name="Wink J."/>
        </authorList>
    </citation>
    <scope>NUCLEOTIDE SEQUENCE</scope>
    <source>
        <strain evidence="2">WH158</strain>
    </source>
</reference>
<evidence type="ECO:0000313" key="3">
    <source>
        <dbReference type="Proteomes" id="UP001138681"/>
    </source>
</evidence>
<keyword evidence="3" id="KW-1185">Reference proteome</keyword>